<proteinExistence type="predicted"/>
<evidence type="ECO:0000313" key="2">
    <source>
        <dbReference type="Proteomes" id="UP001524642"/>
    </source>
</evidence>
<reference evidence="1 2" key="1">
    <citation type="submission" date="2022-06" db="EMBL/GenBank/DDBJ databases">
        <title>Roseomonas CN29.</title>
        <authorList>
            <person name="Cheng Y."/>
            <person name="He X."/>
        </authorList>
    </citation>
    <scope>NUCLEOTIDE SEQUENCE [LARGE SCALE GENOMIC DNA]</scope>
    <source>
        <strain evidence="1 2">CN29</strain>
    </source>
</reference>
<comment type="caution">
    <text evidence="1">The sequence shown here is derived from an EMBL/GenBank/DDBJ whole genome shotgun (WGS) entry which is preliminary data.</text>
</comment>
<sequence length="117" mass="12189">MSYRNLLRHLRTLGIAVVLMSPLLIKLALAEGSSPFDGPAAHAAAPRDSRQMLALIVPHPAWEYGAMEGAPSYGGPAVHAAAPLTQNRFVPFGWAGLLHRGNTLEGSGATGDGGQHG</sequence>
<organism evidence="1 2">
    <name type="scientific">Roseomonas populi</name>
    <dbReference type="NCBI Taxonomy" id="3121582"/>
    <lineage>
        <taxon>Bacteria</taxon>
        <taxon>Pseudomonadati</taxon>
        <taxon>Pseudomonadota</taxon>
        <taxon>Alphaproteobacteria</taxon>
        <taxon>Acetobacterales</taxon>
        <taxon>Roseomonadaceae</taxon>
        <taxon>Roseomonas</taxon>
    </lineage>
</organism>
<accession>A0ABT1XB12</accession>
<name>A0ABT1XB12_9PROT</name>
<dbReference type="EMBL" id="JANJOU010000032">
    <property type="protein sequence ID" value="MCR0985305.1"/>
    <property type="molecule type" value="Genomic_DNA"/>
</dbReference>
<dbReference type="RefSeq" id="WP_257718958.1">
    <property type="nucleotide sequence ID" value="NZ_JANJOU010000032.1"/>
</dbReference>
<protein>
    <submittedName>
        <fullName evidence="1">Uncharacterized protein</fullName>
    </submittedName>
</protein>
<gene>
    <name evidence="1" type="ORF">NRP21_24965</name>
</gene>
<dbReference type="Proteomes" id="UP001524642">
    <property type="component" value="Unassembled WGS sequence"/>
</dbReference>
<evidence type="ECO:0000313" key="1">
    <source>
        <dbReference type="EMBL" id="MCR0985305.1"/>
    </source>
</evidence>
<keyword evidence="2" id="KW-1185">Reference proteome</keyword>